<accession>A0ABR1SAX3</accession>
<feature type="transmembrane region" description="Helical" evidence="7">
    <location>
        <begin position="20"/>
        <end position="43"/>
    </location>
</feature>
<comment type="caution">
    <text evidence="9">The sequence shown here is derived from an EMBL/GenBank/DDBJ whole genome shotgun (WGS) entry which is preliminary data.</text>
</comment>
<dbReference type="InterPro" id="IPR052337">
    <property type="entry name" value="SAT4-like"/>
</dbReference>
<feature type="transmembrane region" description="Helical" evidence="7">
    <location>
        <begin position="112"/>
        <end position="132"/>
    </location>
</feature>
<name>A0ABR1SAX3_9PEZI</name>
<dbReference type="PANTHER" id="PTHR33048:SF19">
    <property type="entry name" value="MEMBRANE PROTEIN PTH11-LIKE, PUTATIVE (AFU_ORTHOLOGUE AFUA_1G14080)-RELATED"/>
    <property type="match status" value="1"/>
</dbReference>
<evidence type="ECO:0000313" key="10">
    <source>
        <dbReference type="Proteomes" id="UP001396898"/>
    </source>
</evidence>
<dbReference type="PANTHER" id="PTHR33048">
    <property type="entry name" value="PTH11-LIKE INTEGRAL MEMBRANE PROTEIN (AFU_ORTHOLOGUE AFUA_5G11245)"/>
    <property type="match status" value="1"/>
</dbReference>
<proteinExistence type="inferred from homology"/>
<keyword evidence="3 7" id="KW-1133">Transmembrane helix</keyword>
<keyword evidence="10" id="KW-1185">Reference proteome</keyword>
<keyword evidence="2 7" id="KW-0812">Transmembrane</keyword>
<feature type="region of interest" description="Disordered" evidence="6">
    <location>
        <begin position="427"/>
        <end position="459"/>
    </location>
</feature>
<comment type="similarity">
    <text evidence="5">Belongs to the SAT4 family.</text>
</comment>
<dbReference type="Pfam" id="PF20684">
    <property type="entry name" value="Fung_rhodopsin"/>
    <property type="match status" value="1"/>
</dbReference>
<dbReference type="Proteomes" id="UP001396898">
    <property type="component" value="Unassembled WGS sequence"/>
</dbReference>
<feature type="compositionally biased region" description="Low complexity" evidence="6">
    <location>
        <begin position="442"/>
        <end position="455"/>
    </location>
</feature>
<feature type="region of interest" description="Disordered" evidence="6">
    <location>
        <begin position="350"/>
        <end position="412"/>
    </location>
</feature>
<reference evidence="9 10" key="1">
    <citation type="submission" date="2023-01" db="EMBL/GenBank/DDBJ databases">
        <title>Analysis of 21 Apiospora genomes using comparative genomics revels a genus with tremendous synthesis potential of carbohydrate active enzymes and secondary metabolites.</title>
        <authorList>
            <person name="Sorensen T."/>
        </authorList>
    </citation>
    <scope>NUCLEOTIDE SEQUENCE [LARGE SCALE GENOMIC DNA]</scope>
    <source>
        <strain evidence="9 10">CBS 20057</strain>
    </source>
</reference>
<dbReference type="EMBL" id="JAQQWI010000007">
    <property type="protein sequence ID" value="KAK8028891.1"/>
    <property type="molecule type" value="Genomic_DNA"/>
</dbReference>
<evidence type="ECO:0000313" key="9">
    <source>
        <dbReference type="EMBL" id="KAK8028891.1"/>
    </source>
</evidence>
<evidence type="ECO:0000256" key="6">
    <source>
        <dbReference type="SAM" id="MobiDB-lite"/>
    </source>
</evidence>
<feature type="transmembrane region" description="Helical" evidence="7">
    <location>
        <begin position="153"/>
        <end position="172"/>
    </location>
</feature>
<organism evidence="9 10">
    <name type="scientific">Apiospora marii</name>
    <dbReference type="NCBI Taxonomy" id="335849"/>
    <lineage>
        <taxon>Eukaryota</taxon>
        <taxon>Fungi</taxon>
        <taxon>Dikarya</taxon>
        <taxon>Ascomycota</taxon>
        <taxon>Pezizomycotina</taxon>
        <taxon>Sordariomycetes</taxon>
        <taxon>Xylariomycetidae</taxon>
        <taxon>Amphisphaeriales</taxon>
        <taxon>Apiosporaceae</taxon>
        <taxon>Apiospora</taxon>
    </lineage>
</organism>
<protein>
    <submittedName>
        <fullName evidence="9">Integral membrane protein PTH11</fullName>
    </submittedName>
</protein>
<evidence type="ECO:0000259" key="8">
    <source>
        <dbReference type="Pfam" id="PF20684"/>
    </source>
</evidence>
<sequence length="528" mass="58660">MALYSSPPPLHSFEQDKPTLLVCWWITLLCATIIFLRVAGRFIRSEKLFAEDRTAALALIPLFLRMGCVHVILIYGTNNAQFPSDLSEQDIQRRSVASGLVLASRSLYAATYVQSFLLYLRICSITTLLWILKSAILDFFKRLTSTSWKRSHEIILLFIRCSLCATFVAVLISDLTECRPFRQYYQVLPDPGGQCRQGYAQLLTMATCNMLTDLFLVFFPVSIIIRSHMKVKRKVQLVLLFSLSLGVVGVTLYRIPHVVWEHGNQQTRSLLASVEILMATTAANALVLGSFVRDRGVKKNRFRYGSVVAESIEGSALSARRPTIVNRHWGSDEDLVRDLGLSVDQELRDAISPGTRSTGPQYTPAPVAKVPEDMRNWNFPQRQRSHGGGSDDSLLQSSQWSPSRSNSGATPRRVSFFDVGGLLEEQEQSVRDSYNSSLDPISPTRSAPSPTRPATGTGFRRGSQALLQDLSGLLAPFGSRPTRSSSGSPPTSSGTELETIPQHPRESMYNPADTRHQHELVDVGGLLK</sequence>
<feature type="compositionally biased region" description="Low complexity" evidence="6">
    <location>
        <begin position="391"/>
        <end position="408"/>
    </location>
</feature>
<evidence type="ECO:0000256" key="4">
    <source>
        <dbReference type="ARBA" id="ARBA00023136"/>
    </source>
</evidence>
<evidence type="ECO:0000256" key="7">
    <source>
        <dbReference type="SAM" id="Phobius"/>
    </source>
</evidence>
<evidence type="ECO:0000256" key="1">
    <source>
        <dbReference type="ARBA" id="ARBA00004141"/>
    </source>
</evidence>
<evidence type="ECO:0000256" key="5">
    <source>
        <dbReference type="ARBA" id="ARBA00038359"/>
    </source>
</evidence>
<keyword evidence="4 7" id="KW-0472">Membrane</keyword>
<dbReference type="InterPro" id="IPR049326">
    <property type="entry name" value="Rhodopsin_dom_fungi"/>
</dbReference>
<feature type="transmembrane region" description="Helical" evidence="7">
    <location>
        <begin position="55"/>
        <end position="76"/>
    </location>
</feature>
<evidence type="ECO:0000256" key="3">
    <source>
        <dbReference type="ARBA" id="ARBA00022989"/>
    </source>
</evidence>
<feature type="transmembrane region" description="Helical" evidence="7">
    <location>
        <begin position="270"/>
        <end position="292"/>
    </location>
</feature>
<comment type="subcellular location">
    <subcellularLocation>
        <location evidence="1">Membrane</location>
        <topology evidence="1">Multi-pass membrane protein</topology>
    </subcellularLocation>
</comment>
<feature type="transmembrane region" description="Helical" evidence="7">
    <location>
        <begin position="199"/>
        <end position="225"/>
    </location>
</feature>
<feature type="transmembrane region" description="Helical" evidence="7">
    <location>
        <begin position="237"/>
        <end position="255"/>
    </location>
</feature>
<feature type="region of interest" description="Disordered" evidence="6">
    <location>
        <begin position="474"/>
        <end position="528"/>
    </location>
</feature>
<feature type="compositionally biased region" description="Low complexity" evidence="6">
    <location>
        <begin position="478"/>
        <end position="495"/>
    </location>
</feature>
<evidence type="ECO:0000256" key="2">
    <source>
        <dbReference type="ARBA" id="ARBA00022692"/>
    </source>
</evidence>
<gene>
    <name evidence="9" type="ORF">PG991_005947</name>
</gene>
<feature type="domain" description="Rhodopsin" evidence="8">
    <location>
        <begin position="36"/>
        <end position="260"/>
    </location>
</feature>